<evidence type="ECO:0000259" key="4">
    <source>
        <dbReference type="PROSITE" id="PS50026"/>
    </source>
</evidence>
<sequence>RTAFVGVNVGITAECVSRQKHYLKKESCKGSPCLNKGKCVENNYGISCKCLAGYSGQYCQQTTRSFSGNGWAWFPALEVNENSHLSLEFLTLKQDGLLLYNGPITTPGAKNVIVSDFISLELLNGYPRLLIDFGSGTLELIINTKNILNDGEWHHIDIYWNAEMVQMIVDNCITGNIFSSNYDQTSKFNHSNCYTKGMAPPFNELLNVNTPLQIGGCYDINFNPSIYKWEVIPNRKGFVGCIRNIFHNRKLYDLAQPGFSKNSLPGCPSIEALCSDKTQNLLIKENSVCIADMFKARHECLPGYTGSTCSTPTIAITLTPYSYIKYSLSFEPDPYHTCIQLRFRTREKSRELFRINDQYSRTYMVLEIRNQKLLVRYNLNIAKQEEVIVALNEIKVDDGQWHTVNVNRYGSAVSIKLDGGEDRRYNETFLLHSNYWLFVDKLEGVYAGGR</sequence>
<feature type="disulfide bond" evidence="2">
    <location>
        <begin position="50"/>
        <end position="59"/>
    </location>
</feature>
<dbReference type="PROSITE" id="PS50025">
    <property type="entry name" value="LAM_G_DOMAIN"/>
    <property type="match status" value="2"/>
</dbReference>
<reference evidence="5" key="1">
    <citation type="submission" date="2015-12" db="EMBL/GenBank/DDBJ databases">
        <title>De novo transcriptome assembly of four potential Pierce s Disease insect vectors from Arizona vineyards.</title>
        <authorList>
            <person name="Tassone E.E."/>
        </authorList>
    </citation>
    <scope>NUCLEOTIDE SEQUENCE</scope>
</reference>
<dbReference type="FunFam" id="2.60.120.200:FF:000040">
    <property type="entry name" value="neural-cadherin isoform X1"/>
    <property type="match status" value="1"/>
</dbReference>
<dbReference type="PROSITE" id="PS00022">
    <property type="entry name" value="EGF_1"/>
    <property type="match status" value="1"/>
</dbReference>
<evidence type="ECO:0000256" key="1">
    <source>
        <dbReference type="ARBA" id="ARBA00023157"/>
    </source>
</evidence>
<comment type="caution">
    <text evidence="2">Lacks conserved residue(s) required for the propagation of feature annotation.</text>
</comment>
<dbReference type="Pfam" id="PF02210">
    <property type="entry name" value="Laminin_G_2"/>
    <property type="match status" value="2"/>
</dbReference>
<dbReference type="PANTHER" id="PTHR15036">
    <property type="entry name" value="PIKACHURIN-LIKE PROTEIN"/>
    <property type="match status" value="1"/>
</dbReference>
<feature type="domain" description="Laminin G" evidence="3">
    <location>
        <begin position="61"/>
        <end position="267"/>
    </location>
</feature>
<evidence type="ECO:0000256" key="2">
    <source>
        <dbReference type="PROSITE-ProRule" id="PRU00076"/>
    </source>
</evidence>
<dbReference type="InterPro" id="IPR001791">
    <property type="entry name" value="Laminin_G"/>
</dbReference>
<feature type="non-terminal residue" evidence="5">
    <location>
        <position position="1"/>
    </location>
</feature>
<evidence type="ECO:0000313" key="5">
    <source>
        <dbReference type="EMBL" id="JAS10223.1"/>
    </source>
</evidence>
<feature type="non-terminal residue" evidence="5">
    <location>
        <position position="450"/>
    </location>
</feature>
<dbReference type="PROSITE" id="PS50026">
    <property type="entry name" value="EGF_3"/>
    <property type="match status" value="1"/>
</dbReference>
<dbReference type="SMART" id="SM00181">
    <property type="entry name" value="EGF"/>
    <property type="match status" value="1"/>
</dbReference>
<keyword evidence="1 2" id="KW-1015">Disulfide bond</keyword>
<feature type="domain" description="EGF-like" evidence="4">
    <location>
        <begin position="24"/>
        <end position="60"/>
    </location>
</feature>
<dbReference type="InterPro" id="IPR013320">
    <property type="entry name" value="ConA-like_dom_sf"/>
</dbReference>
<dbReference type="Gene3D" id="2.10.25.10">
    <property type="entry name" value="Laminin"/>
    <property type="match status" value="1"/>
</dbReference>
<dbReference type="PROSITE" id="PS01186">
    <property type="entry name" value="EGF_2"/>
    <property type="match status" value="1"/>
</dbReference>
<accession>A0A1B6C9R8</accession>
<organism evidence="5">
    <name type="scientific">Clastoptera arizonana</name>
    <name type="common">Arizona spittle bug</name>
    <dbReference type="NCBI Taxonomy" id="38151"/>
    <lineage>
        <taxon>Eukaryota</taxon>
        <taxon>Metazoa</taxon>
        <taxon>Ecdysozoa</taxon>
        <taxon>Arthropoda</taxon>
        <taxon>Hexapoda</taxon>
        <taxon>Insecta</taxon>
        <taxon>Pterygota</taxon>
        <taxon>Neoptera</taxon>
        <taxon>Paraneoptera</taxon>
        <taxon>Hemiptera</taxon>
        <taxon>Auchenorrhyncha</taxon>
        <taxon>Cercopoidea</taxon>
        <taxon>Clastopteridae</taxon>
        <taxon>Clastoptera</taxon>
    </lineage>
</organism>
<dbReference type="InterPro" id="IPR000742">
    <property type="entry name" value="EGF"/>
</dbReference>
<dbReference type="EMBL" id="GEDC01027075">
    <property type="protein sequence ID" value="JAS10223.1"/>
    <property type="molecule type" value="Transcribed_RNA"/>
</dbReference>
<dbReference type="InterPro" id="IPR050372">
    <property type="entry name" value="Neurexin-related_CASP"/>
</dbReference>
<dbReference type="Gene3D" id="2.60.120.200">
    <property type="match status" value="2"/>
</dbReference>
<dbReference type="CDD" id="cd00110">
    <property type="entry name" value="LamG"/>
    <property type="match status" value="2"/>
</dbReference>
<dbReference type="SUPFAM" id="SSF49899">
    <property type="entry name" value="Concanavalin A-like lectins/glucanases"/>
    <property type="match status" value="2"/>
</dbReference>
<dbReference type="GO" id="GO:0016020">
    <property type="term" value="C:membrane"/>
    <property type="evidence" value="ECO:0007669"/>
    <property type="project" value="UniProtKB-SubCell"/>
</dbReference>
<dbReference type="SMART" id="SM00282">
    <property type="entry name" value="LamG"/>
    <property type="match status" value="2"/>
</dbReference>
<proteinExistence type="predicted"/>
<keyword evidence="2" id="KW-0245">EGF-like domain</keyword>
<dbReference type="AlphaFoldDB" id="A0A1B6C9R8"/>
<gene>
    <name evidence="5" type="ORF">g.2958</name>
</gene>
<name>A0A1B6C9R8_9HEMI</name>
<protein>
    <recommendedName>
        <fullName evidence="6">EGF-like domain-containing protein</fullName>
    </recommendedName>
</protein>
<feature type="domain" description="Laminin G" evidence="3">
    <location>
        <begin position="313"/>
        <end position="450"/>
    </location>
</feature>
<evidence type="ECO:0000259" key="3">
    <source>
        <dbReference type="PROSITE" id="PS50025"/>
    </source>
</evidence>
<evidence type="ECO:0008006" key="6">
    <source>
        <dbReference type="Google" id="ProtNLM"/>
    </source>
</evidence>
<dbReference type="CDD" id="cd00054">
    <property type="entry name" value="EGF_CA"/>
    <property type="match status" value="1"/>
</dbReference>
<dbReference type="PANTHER" id="PTHR15036:SF85">
    <property type="entry name" value="SP2353, ISOFORM A"/>
    <property type="match status" value="1"/>
</dbReference>